<dbReference type="InterPro" id="IPR050409">
    <property type="entry name" value="E3_ubiq-protein_ligase"/>
</dbReference>
<feature type="compositionally biased region" description="Polar residues" evidence="7">
    <location>
        <begin position="260"/>
        <end position="270"/>
    </location>
</feature>
<dbReference type="InterPro" id="IPR035983">
    <property type="entry name" value="Hect_E3_ubiquitin_ligase"/>
</dbReference>
<evidence type="ECO:0000256" key="7">
    <source>
        <dbReference type="SAM" id="MobiDB-lite"/>
    </source>
</evidence>
<accession>A0ABQ9WVN0</accession>
<feature type="compositionally biased region" description="Basic and acidic residues" evidence="7">
    <location>
        <begin position="192"/>
        <end position="224"/>
    </location>
</feature>
<feature type="compositionally biased region" description="Polar residues" evidence="7">
    <location>
        <begin position="350"/>
        <end position="360"/>
    </location>
</feature>
<keyword evidence="9" id="KW-0012">Acyltransferase</keyword>
<evidence type="ECO:0000313" key="9">
    <source>
        <dbReference type="EMBL" id="KAK2942777.1"/>
    </source>
</evidence>
<feature type="region of interest" description="Disordered" evidence="7">
    <location>
        <begin position="192"/>
        <end position="360"/>
    </location>
</feature>
<feature type="compositionally biased region" description="Acidic residues" evidence="7">
    <location>
        <begin position="225"/>
        <end position="243"/>
    </location>
</feature>
<name>A0ABQ9WVN0_9EUKA</name>
<feature type="domain" description="HECT" evidence="8">
    <location>
        <begin position="383"/>
        <end position="683"/>
    </location>
</feature>
<evidence type="ECO:0000256" key="2">
    <source>
        <dbReference type="ARBA" id="ARBA00004906"/>
    </source>
</evidence>
<evidence type="ECO:0000259" key="8">
    <source>
        <dbReference type="PROSITE" id="PS50237"/>
    </source>
</evidence>
<dbReference type="PROSITE" id="PS51257">
    <property type="entry name" value="PROKAR_LIPOPROTEIN"/>
    <property type="match status" value="1"/>
</dbReference>
<organism evidence="9 10">
    <name type="scientific">Blattamonas nauphoetae</name>
    <dbReference type="NCBI Taxonomy" id="2049346"/>
    <lineage>
        <taxon>Eukaryota</taxon>
        <taxon>Metamonada</taxon>
        <taxon>Preaxostyla</taxon>
        <taxon>Oxymonadida</taxon>
        <taxon>Blattamonas</taxon>
    </lineage>
</organism>
<evidence type="ECO:0000256" key="4">
    <source>
        <dbReference type="ARBA" id="ARBA00022679"/>
    </source>
</evidence>
<dbReference type="PANTHER" id="PTHR11254">
    <property type="entry name" value="HECT DOMAIN UBIQUITIN-PROTEIN LIGASE"/>
    <property type="match status" value="1"/>
</dbReference>
<keyword evidence="10" id="KW-1185">Reference proteome</keyword>
<keyword evidence="4 9" id="KW-0808">Transferase</keyword>
<reference evidence="9 10" key="1">
    <citation type="journal article" date="2022" name="bioRxiv">
        <title>Genomics of Preaxostyla Flagellates Illuminates Evolutionary Transitions and the Path Towards Mitochondrial Loss.</title>
        <authorList>
            <person name="Novak L.V.F."/>
            <person name="Treitli S.C."/>
            <person name="Pyrih J."/>
            <person name="Halakuc P."/>
            <person name="Pipaliya S.V."/>
            <person name="Vacek V."/>
            <person name="Brzon O."/>
            <person name="Soukal P."/>
            <person name="Eme L."/>
            <person name="Dacks J.B."/>
            <person name="Karnkowska A."/>
            <person name="Elias M."/>
            <person name="Hampl V."/>
        </authorList>
    </citation>
    <scope>NUCLEOTIDE SEQUENCE [LARGE SCALE GENOMIC DNA]</scope>
    <source>
        <strain evidence="9">NAU3</strain>
        <tissue evidence="9">Gut</tissue>
    </source>
</reference>
<feature type="compositionally biased region" description="Polar residues" evidence="7">
    <location>
        <begin position="296"/>
        <end position="308"/>
    </location>
</feature>
<dbReference type="Gene3D" id="3.90.1750.10">
    <property type="entry name" value="Hect, E3 ligase catalytic domains"/>
    <property type="match status" value="1"/>
</dbReference>
<dbReference type="EC" id="2.3.2.26" evidence="3"/>
<dbReference type="Pfam" id="PF00632">
    <property type="entry name" value="HECT"/>
    <property type="match status" value="1"/>
</dbReference>
<feature type="compositionally biased region" description="Basic and acidic residues" evidence="7">
    <location>
        <begin position="327"/>
        <end position="342"/>
    </location>
</feature>
<dbReference type="PANTHER" id="PTHR11254:SF440">
    <property type="entry name" value="E3 UBIQUITIN-PROTEIN LIGASE NEDD-4"/>
    <property type="match status" value="1"/>
</dbReference>
<protein>
    <recommendedName>
        <fullName evidence="3">HECT-type E3 ubiquitin transferase</fullName>
        <ecNumber evidence="3">2.3.2.26</ecNumber>
    </recommendedName>
</protein>
<dbReference type="Gene3D" id="3.30.2410.10">
    <property type="entry name" value="Hect, E3 ligase catalytic domain"/>
    <property type="match status" value="1"/>
</dbReference>
<feature type="active site" description="Glycyl thioester intermediate" evidence="6">
    <location>
        <position position="650"/>
    </location>
</feature>
<evidence type="ECO:0000256" key="5">
    <source>
        <dbReference type="ARBA" id="ARBA00022786"/>
    </source>
</evidence>
<sequence length="683" mass="76913">MNRPRRQGSTVLRNEFSPSQASIGSCSRNEDVRKVEIEVTPGQILIKKKKLFVKGKMLDVYTLNETIIFSPASPAVTLLSPTEGDLTLSLHPSFLAPSFPLFFSVLLSFSSTFIFDKTDQIAMLDVTLEPVSRRDGSLLVVNRAFLFESSCSEAMNVKDAEGPLFVEFDGEEGLDAGGLEREWMELIADELMGKQKSGEGDKEKKEDEEMSRARTGRMETMREENQDDDDFSSEHDGEMDEDIDLHPEMDLDIPDLPQADSPTSPTINPLTTPPLSPQYLSPFGLAPLEPDPLQDTPDQPGNHSNQPQPFKDDSADNGCAFDDEEREAQARAVERRNKETFHITRRHRPTQPSRLAVSHSTLPSPMLSGRTSPQLTQSFVSTLFVASPNTDVYLINPQMEDNPSALMSYRFVGRVIAWALVDDVLFPMKFGWSVLKKLMNKALTMADVAHDDPDFYQERIRFLLDTDLSTLDPSLFNLTFSDDEMCRVNGEVTFRTFDLVKNGREIAVTEANKLDFVHLLCSHRLWNRVKRCLFAMRKGVRDVLGKRSLGFLTAGELSYFLSGEQEIEVEELVESIRVSGKKSKEENKKVLGWTALYLRSAKNDLLKNFVRFITGSSNVHPTGFKHYSPPISLYVNLHLPKDALPVAHTCFHQLDVPLYPCYQVFQNKLTTAIQEASSGFFLV</sequence>
<dbReference type="InterPro" id="IPR000569">
    <property type="entry name" value="HECT_dom"/>
</dbReference>
<feature type="domain" description="HECT" evidence="8">
    <location>
        <begin position="153"/>
        <end position="192"/>
    </location>
</feature>
<keyword evidence="5 6" id="KW-0833">Ubl conjugation pathway</keyword>
<gene>
    <name evidence="9" type="ORF">BLNAU_22295</name>
</gene>
<evidence type="ECO:0000256" key="1">
    <source>
        <dbReference type="ARBA" id="ARBA00000885"/>
    </source>
</evidence>
<evidence type="ECO:0000256" key="3">
    <source>
        <dbReference type="ARBA" id="ARBA00012485"/>
    </source>
</evidence>
<comment type="pathway">
    <text evidence="2">Protein modification; protein ubiquitination.</text>
</comment>
<proteinExistence type="predicted"/>
<evidence type="ECO:0000256" key="6">
    <source>
        <dbReference type="PROSITE-ProRule" id="PRU00104"/>
    </source>
</evidence>
<comment type="caution">
    <text evidence="6">Lacks conserved residue(s) required for the propagation of feature annotation.</text>
</comment>
<comment type="caution">
    <text evidence="9">The sequence shown here is derived from an EMBL/GenBank/DDBJ whole genome shotgun (WGS) entry which is preliminary data.</text>
</comment>
<evidence type="ECO:0000313" key="10">
    <source>
        <dbReference type="Proteomes" id="UP001281761"/>
    </source>
</evidence>
<comment type="catalytic activity">
    <reaction evidence="1">
        <text>S-ubiquitinyl-[E2 ubiquitin-conjugating enzyme]-L-cysteine + [acceptor protein]-L-lysine = [E2 ubiquitin-conjugating enzyme]-L-cysteine + N(6)-ubiquitinyl-[acceptor protein]-L-lysine.</text>
        <dbReference type="EC" id="2.3.2.26"/>
    </reaction>
</comment>
<dbReference type="Gene3D" id="3.30.2160.10">
    <property type="entry name" value="Hect, E3 ligase catalytic domain"/>
    <property type="match status" value="1"/>
</dbReference>
<dbReference type="SMART" id="SM00119">
    <property type="entry name" value="HECTc"/>
    <property type="match status" value="1"/>
</dbReference>
<dbReference type="SUPFAM" id="SSF56204">
    <property type="entry name" value="Hect, E3 ligase catalytic domain"/>
    <property type="match status" value="2"/>
</dbReference>
<dbReference type="GO" id="GO:0061630">
    <property type="term" value="F:ubiquitin protein ligase activity"/>
    <property type="evidence" value="ECO:0007669"/>
    <property type="project" value="UniProtKB-EC"/>
</dbReference>
<dbReference type="PROSITE" id="PS50237">
    <property type="entry name" value="HECT"/>
    <property type="match status" value="2"/>
</dbReference>
<dbReference type="Proteomes" id="UP001281761">
    <property type="component" value="Unassembled WGS sequence"/>
</dbReference>
<dbReference type="EMBL" id="JARBJD010000383">
    <property type="protein sequence ID" value="KAK2942777.1"/>
    <property type="molecule type" value="Genomic_DNA"/>
</dbReference>